<proteinExistence type="predicted"/>
<dbReference type="RefSeq" id="WP_311949405.1">
    <property type="nucleotide sequence ID" value="NZ_JAVLVU010000001.1"/>
</dbReference>
<evidence type="ECO:0000313" key="2">
    <source>
        <dbReference type="EMBL" id="MDT3402722.1"/>
    </source>
</evidence>
<gene>
    <name evidence="2" type="ORF">QE417_001794</name>
</gene>
<protein>
    <submittedName>
        <fullName evidence="2">Uncharacterized protein</fullName>
    </submittedName>
</protein>
<evidence type="ECO:0000313" key="3">
    <source>
        <dbReference type="Proteomes" id="UP001258315"/>
    </source>
</evidence>
<reference evidence="3" key="1">
    <citation type="submission" date="2023-07" db="EMBL/GenBank/DDBJ databases">
        <title>Functional and genomic diversity of the sorghum phyllosphere microbiome.</title>
        <authorList>
            <person name="Shade A."/>
        </authorList>
    </citation>
    <scope>NUCLEOTIDE SEQUENCE [LARGE SCALE GENOMIC DNA]</scope>
    <source>
        <strain evidence="3">SORGH_AS_0422</strain>
    </source>
</reference>
<keyword evidence="1" id="KW-1133">Transmembrane helix</keyword>
<keyword evidence="3" id="KW-1185">Reference proteome</keyword>
<comment type="caution">
    <text evidence="2">The sequence shown here is derived from an EMBL/GenBank/DDBJ whole genome shotgun (WGS) entry which is preliminary data.</text>
</comment>
<feature type="transmembrane region" description="Helical" evidence="1">
    <location>
        <begin position="55"/>
        <end position="73"/>
    </location>
</feature>
<dbReference type="Proteomes" id="UP001258315">
    <property type="component" value="Unassembled WGS sequence"/>
</dbReference>
<accession>A0ABU3GSH1</accession>
<evidence type="ECO:0000256" key="1">
    <source>
        <dbReference type="SAM" id="Phobius"/>
    </source>
</evidence>
<dbReference type="EMBL" id="JAVLVU010000001">
    <property type="protein sequence ID" value="MDT3402722.1"/>
    <property type="molecule type" value="Genomic_DNA"/>
</dbReference>
<keyword evidence="1" id="KW-0472">Membrane</keyword>
<name>A0ABU3GSH1_9SPHI</name>
<keyword evidence="1" id="KW-0812">Transmembrane</keyword>
<organism evidence="2 3">
    <name type="scientific">Mucilaginibacter terrae</name>
    <dbReference type="NCBI Taxonomy" id="1955052"/>
    <lineage>
        <taxon>Bacteria</taxon>
        <taxon>Pseudomonadati</taxon>
        <taxon>Bacteroidota</taxon>
        <taxon>Sphingobacteriia</taxon>
        <taxon>Sphingobacteriales</taxon>
        <taxon>Sphingobacteriaceae</taxon>
        <taxon>Mucilaginibacter</taxon>
    </lineage>
</organism>
<sequence>MNNWRESNMNMQDNELDELFRSKLGSLEMQPAAHIWDNINAGLGGEKKRAWTPRLSVAATLLLMLSVGAWFMMDKPAKVEQGQVASRVTKPNAVKQTEPENQTERPVVRRNVQPGIVASPLVNNIAAIKHQTQLKQEAKILKEPEVIKEATLAIENDQTTQVLAAVPASAVTNPVVPEMTLSAKTIDIEPTAIKTVNPVAPAIVMAQQPEKKKKRGIHSLGGIINAVVAAVDKREDKFIEFTETDEDNANITGLNLGLIKVKKEK</sequence>